<evidence type="ECO:0000313" key="2">
    <source>
        <dbReference type="EMBL" id="PIT63647.1"/>
    </source>
</evidence>
<protein>
    <recommendedName>
        <fullName evidence="1">Zinc finger CGNR domain-containing protein</fullName>
    </recommendedName>
</protein>
<dbReference type="Pfam" id="PF07336">
    <property type="entry name" value="ABATE"/>
    <property type="match status" value="1"/>
</dbReference>
<proteinExistence type="predicted"/>
<evidence type="ECO:0000259" key="1">
    <source>
        <dbReference type="Pfam" id="PF11706"/>
    </source>
</evidence>
<dbReference type="EMBL" id="MEIV01000026">
    <property type="protein sequence ID" value="PIT63647.1"/>
    <property type="molecule type" value="Genomic_DNA"/>
</dbReference>
<feature type="domain" description="Zinc finger CGNR" evidence="1">
    <location>
        <begin position="147"/>
        <end position="188"/>
    </location>
</feature>
<dbReference type="Proteomes" id="UP000231094">
    <property type="component" value="Unassembled WGS sequence"/>
</dbReference>
<dbReference type="InterPro" id="IPR010852">
    <property type="entry name" value="ABATE"/>
</dbReference>
<dbReference type="RefSeq" id="WP_100117304.1">
    <property type="nucleotide sequence ID" value="NZ_MEIV01000026.1"/>
</dbReference>
<dbReference type="InterPro" id="IPR023286">
    <property type="entry name" value="ABATE_dom_sf"/>
</dbReference>
<dbReference type="Pfam" id="PF11706">
    <property type="entry name" value="zf-CGNR"/>
    <property type="match status" value="1"/>
</dbReference>
<comment type="caution">
    <text evidence="2">The sequence shown here is derived from an EMBL/GenBank/DDBJ whole genome shotgun (WGS) entry which is preliminary data.</text>
</comment>
<dbReference type="Gene3D" id="1.10.3300.10">
    <property type="entry name" value="Jann2411-like domain"/>
    <property type="match status" value="1"/>
</dbReference>
<reference evidence="2 3" key="1">
    <citation type="journal article" date="2017" name="MBio">
        <title>Type VI secretion-mediated competition in the bee gut microbiome.</title>
        <authorList>
            <person name="Steele M.I."/>
            <person name="Kwong W.K."/>
            <person name="Powell J.E."/>
            <person name="Whiteley M."/>
            <person name="Moran N.A."/>
        </authorList>
    </citation>
    <scope>NUCLEOTIDE SEQUENCE [LARGE SCALE GENOMIC DNA]</scope>
    <source>
        <strain evidence="2 3">PEB0171</strain>
    </source>
</reference>
<accession>A0A2N9Y5B7</accession>
<evidence type="ECO:0000313" key="3">
    <source>
        <dbReference type="Proteomes" id="UP000231094"/>
    </source>
</evidence>
<gene>
    <name evidence="2" type="ORF">BHC47_00070</name>
</gene>
<name>A0A2N9Y5B7_9NEIS</name>
<dbReference type="InterPro" id="IPR021005">
    <property type="entry name" value="Znf_CGNR"/>
</dbReference>
<dbReference type="PANTHER" id="PTHR35525">
    <property type="entry name" value="BLL6575 PROTEIN"/>
    <property type="match status" value="1"/>
</dbReference>
<dbReference type="PANTHER" id="PTHR35525:SF3">
    <property type="entry name" value="BLL6575 PROTEIN"/>
    <property type="match status" value="1"/>
</dbReference>
<sequence>MKTNTLNDLALVGDNDALNMINTVVKIDGNLIDRWSSIEELVYWLNKVVGILVPDDLHSSSALLERAKELREITRVLIQQQKTGHSLDIEPLNAFLHKASRWLNLEYDANQSLIVTHHYAKHSPEQVLAPLAEATAKLIAQEDFSLVKHCEHKDCVLWFYDKTKAHKRRWCSMKVCGNRHKVMKFRKKLATS</sequence>
<organism evidence="2 3">
    <name type="scientific">Snodgrassella alvi</name>
    <dbReference type="NCBI Taxonomy" id="1196083"/>
    <lineage>
        <taxon>Bacteria</taxon>
        <taxon>Pseudomonadati</taxon>
        <taxon>Pseudomonadota</taxon>
        <taxon>Betaproteobacteria</taxon>
        <taxon>Neisseriales</taxon>
        <taxon>Neisseriaceae</taxon>
        <taxon>Snodgrassella</taxon>
    </lineage>
</organism>
<dbReference type="AlphaFoldDB" id="A0A2N9Y5B7"/>
<dbReference type="SUPFAM" id="SSF160904">
    <property type="entry name" value="Jann2411-like"/>
    <property type="match status" value="1"/>
</dbReference>